<dbReference type="InterPro" id="IPR000184">
    <property type="entry name" value="Bac_surfAg_D15"/>
</dbReference>
<reference evidence="6 7" key="2">
    <citation type="journal article" date="2012" name="Int. J. Syst. Evol. Microbiol.">
        <title>Magnetococcus marinus gen. nov., sp. nov., a marine, magnetotactic bacterium that represents a novel lineage (Magnetococcaceae fam. nov.; Magnetococcales ord. nov.) at the base of the Alphaproteobacteria.</title>
        <authorList>
            <person name="Bazylinski D.A."/>
            <person name="Williams T.J."/>
            <person name="Lefevre C.T."/>
            <person name="Berg R.J."/>
            <person name="Zhang C.L."/>
            <person name="Bowser S.S."/>
            <person name="Dean A.J."/>
            <person name="Beveridge T.J."/>
        </authorList>
    </citation>
    <scope>NUCLEOTIDE SEQUENCE [LARGE SCALE GENOMIC DNA]</scope>
    <source>
        <strain evidence="7">ATCC BAA-1437 / JCM 17883 / MC-1</strain>
    </source>
</reference>
<dbReference type="OrthoDB" id="9769707at2"/>
<comment type="subcellular location">
    <subcellularLocation>
        <location evidence="1">Membrane</location>
    </subcellularLocation>
</comment>
<evidence type="ECO:0000313" key="7">
    <source>
        <dbReference type="Proteomes" id="UP000002586"/>
    </source>
</evidence>
<feature type="chain" id="PRO_5002627048" evidence="4">
    <location>
        <begin position="22"/>
        <end position="593"/>
    </location>
</feature>
<keyword evidence="2" id="KW-1134">Transmembrane beta strand</keyword>
<feature type="signal peptide" evidence="4">
    <location>
        <begin position="1"/>
        <end position="21"/>
    </location>
</feature>
<organism evidence="6 7">
    <name type="scientific">Magnetococcus marinus (strain ATCC BAA-1437 / JCM 17883 / MC-1)</name>
    <dbReference type="NCBI Taxonomy" id="156889"/>
    <lineage>
        <taxon>Bacteria</taxon>
        <taxon>Pseudomonadati</taxon>
        <taxon>Pseudomonadota</taxon>
        <taxon>Magnetococcia</taxon>
        <taxon>Magnetococcales</taxon>
        <taxon>Magnetococcaceae</taxon>
        <taxon>Magnetococcus</taxon>
    </lineage>
</organism>
<protein>
    <submittedName>
        <fullName evidence="6">Surface antigen (D15)</fullName>
    </submittedName>
</protein>
<evidence type="ECO:0000256" key="3">
    <source>
        <dbReference type="ARBA" id="ARBA00023136"/>
    </source>
</evidence>
<reference evidence="7" key="1">
    <citation type="journal article" date="2009" name="Appl. Environ. Microbiol.">
        <title>Complete genome sequence of the chemolithoautotrophic marine magnetotactic coccus strain MC-1.</title>
        <authorList>
            <person name="Schubbe S."/>
            <person name="Williams T.J."/>
            <person name="Xie G."/>
            <person name="Kiss H.E."/>
            <person name="Brettin T.S."/>
            <person name="Martinez D."/>
            <person name="Ross C.A."/>
            <person name="Schuler D."/>
            <person name="Cox B.L."/>
            <person name="Nealson K.H."/>
            <person name="Bazylinski D.A."/>
        </authorList>
    </citation>
    <scope>NUCLEOTIDE SEQUENCE [LARGE SCALE GENOMIC DNA]</scope>
    <source>
        <strain evidence="7">ATCC BAA-1437 / JCM 17883 / MC-1</strain>
    </source>
</reference>
<dbReference type="Proteomes" id="UP000002586">
    <property type="component" value="Chromosome"/>
</dbReference>
<gene>
    <name evidence="6" type="ordered locus">Mmc1_2483</name>
</gene>
<feature type="domain" description="Bacterial surface antigen (D15)" evidence="5">
    <location>
        <begin position="298"/>
        <end position="593"/>
    </location>
</feature>
<dbReference type="InterPro" id="IPR039910">
    <property type="entry name" value="D15-like"/>
</dbReference>
<evidence type="ECO:0000313" key="6">
    <source>
        <dbReference type="EMBL" id="ABK44983.1"/>
    </source>
</evidence>
<dbReference type="eggNOG" id="COG0729">
    <property type="taxonomic scope" value="Bacteria"/>
</dbReference>
<sequence length="593" mass="65078" precursor="true">MRLFSGMLLLLLLGLPLSVQAEGEAVYKVVFTGIAEEGPLQRLLQQVSDTVARQDQPPPSPFLLAQRARKDLLPLEEAMRSRGYFDAQVALLPIAEAAPPYGVRFKVSPGPLYQLGVLKIMAEPATPDFIPPSLEKLGLSPGAAALSRTILDAEAALLEQTREQGYPFARALSREAWVQPQSHSLDVTFQIETGPLVTLGSPQREGGETVDAAFLQRRVPWPSGTRYHPQRIAELRQAFVSTGLFRQVRITLPREANPQGLWSPLITLGEKAHRTVRAGGGWHSDRGPQLHAEWEHRNYFGAGEGLNLSTKLSSDQQLLKAELSKPDFGERRRTMRLASSLERAQEEAYDRLGVNLEGHLLWPWRQPYDLSFGADLGMASLKDLSSNKKESYATLSLPVGISADATDDPLDAVRGYRTTLELTPVIKLYGFTSNYLKFTGNASGYWQLQEQPRLVLASRLQLGMAMGAPYEDIPVDKRFYAGGGGTIRGYGHQLAGPLDSKLLPIGGRSMLVLNSEVRYRMMDKLGLVGFVDAGRAYASAVPDGSADPLVGVGLGLRYASPMGPFRFDLGLPTKQRQGVDDPFQIYLSIGQAF</sequence>
<keyword evidence="7" id="KW-1185">Reference proteome</keyword>
<dbReference type="RefSeq" id="WP_011714102.1">
    <property type="nucleotide sequence ID" value="NC_008576.1"/>
</dbReference>
<evidence type="ECO:0000259" key="5">
    <source>
        <dbReference type="Pfam" id="PF01103"/>
    </source>
</evidence>
<accession>A0LAJ0</accession>
<dbReference type="KEGG" id="mgm:Mmc1_2483"/>
<keyword evidence="4" id="KW-0732">Signal</keyword>
<dbReference type="GO" id="GO:0019867">
    <property type="term" value="C:outer membrane"/>
    <property type="evidence" value="ECO:0007669"/>
    <property type="project" value="InterPro"/>
</dbReference>
<evidence type="ECO:0000256" key="2">
    <source>
        <dbReference type="ARBA" id="ARBA00022452"/>
    </source>
</evidence>
<evidence type="ECO:0000256" key="1">
    <source>
        <dbReference type="ARBA" id="ARBA00004370"/>
    </source>
</evidence>
<dbReference type="Pfam" id="PF01103">
    <property type="entry name" value="Omp85"/>
    <property type="match status" value="1"/>
</dbReference>
<dbReference type="PANTHER" id="PTHR12815">
    <property type="entry name" value="SORTING AND ASSEMBLY MACHINERY SAMM50 PROTEIN FAMILY MEMBER"/>
    <property type="match status" value="1"/>
</dbReference>
<dbReference type="STRING" id="156889.Mmc1_2483"/>
<name>A0LAJ0_MAGMM</name>
<evidence type="ECO:0000256" key="4">
    <source>
        <dbReference type="SAM" id="SignalP"/>
    </source>
</evidence>
<keyword evidence="2" id="KW-0812">Transmembrane</keyword>
<dbReference type="AlphaFoldDB" id="A0LAJ0"/>
<dbReference type="Gene3D" id="2.40.160.50">
    <property type="entry name" value="membrane protein fhac: a member of the omp85/tpsb transporter family"/>
    <property type="match status" value="1"/>
</dbReference>
<dbReference type="Gene3D" id="3.10.20.310">
    <property type="entry name" value="membrane protein fhac"/>
    <property type="match status" value="1"/>
</dbReference>
<dbReference type="PANTHER" id="PTHR12815:SF42">
    <property type="entry name" value="BACTERIAL SURFACE ANTIGEN (D15) DOMAIN-CONTAINING PROTEIN"/>
    <property type="match status" value="1"/>
</dbReference>
<proteinExistence type="predicted"/>
<keyword evidence="3" id="KW-0472">Membrane</keyword>
<dbReference type="HOGENOM" id="CLU_018618_0_1_5"/>
<dbReference type="EMBL" id="CP000471">
    <property type="protein sequence ID" value="ABK44983.1"/>
    <property type="molecule type" value="Genomic_DNA"/>
</dbReference>